<dbReference type="PROSITE" id="PS51918">
    <property type="entry name" value="RADICAL_SAM"/>
    <property type="match status" value="1"/>
</dbReference>
<dbReference type="Pfam" id="PF04055">
    <property type="entry name" value="Radical_SAM"/>
    <property type="match status" value="1"/>
</dbReference>
<keyword evidence="4" id="KW-0408">Iron</keyword>
<dbReference type="Gene3D" id="3.20.20.70">
    <property type="entry name" value="Aldolase class I"/>
    <property type="match status" value="1"/>
</dbReference>
<dbReference type="GO" id="GO:0016491">
    <property type="term" value="F:oxidoreductase activity"/>
    <property type="evidence" value="ECO:0007669"/>
    <property type="project" value="InterPro"/>
</dbReference>
<evidence type="ECO:0000256" key="2">
    <source>
        <dbReference type="ARBA" id="ARBA00022691"/>
    </source>
</evidence>
<dbReference type="InterPro" id="IPR007197">
    <property type="entry name" value="rSAM"/>
</dbReference>
<comment type="caution">
    <text evidence="8">The sequence shown here is derived from an EMBL/GenBank/DDBJ whole genome shotgun (WGS) entry which is preliminary data.</text>
</comment>
<dbReference type="SFLD" id="SFLDG01067">
    <property type="entry name" value="SPASM/twitch_domain_containing"/>
    <property type="match status" value="1"/>
</dbReference>
<keyword evidence="5" id="KW-0411">Iron-sulfur</keyword>
<feature type="domain" description="Radical SAM core" evidence="7">
    <location>
        <begin position="90"/>
        <end position="332"/>
    </location>
</feature>
<dbReference type="InterPro" id="IPR023885">
    <property type="entry name" value="4Fe4S-binding_SPASM_dom"/>
</dbReference>
<evidence type="ECO:0000313" key="9">
    <source>
        <dbReference type="Proteomes" id="UP000178787"/>
    </source>
</evidence>
<dbReference type="AlphaFoldDB" id="A0A1G2FIL2"/>
<organism evidence="8 9">
    <name type="scientific">Candidatus Portnoybacteria bacterium RIFCSPLOWO2_01_FULL_43_11</name>
    <dbReference type="NCBI Taxonomy" id="1802000"/>
    <lineage>
        <taxon>Bacteria</taxon>
        <taxon>Candidatus Portnoyibacteriota</taxon>
    </lineage>
</organism>
<dbReference type="SFLD" id="SFLDS00029">
    <property type="entry name" value="Radical_SAM"/>
    <property type="match status" value="1"/>
</dbReference>
<evidence type="ECO:0000256" key="5">
    <source>
        <dbReference type="ARBA" id="ARBA00023014"/>
    </source>
</evidence>
<dbReference type="GO" id="GO:0051536">
    <property type="term" value="F:iron-sulfur cluster binding"/>
    <property type="evidence" value="ECO:0007669"/>
    <property type="project" value="UniProtKB-KW"/>
</dbReference>
<gene>
    <name evidence="8" type="ORF">A3A94_03170</name>
</gene>
<keyword evidence="3" id="KW-0479">Metal-binding</keyword>
<evidence type="ECO:0000256" key="4">
    <source>
        <dbReference type="ARBA" id="ARBA00023004"/>
    </source>
</evidence>
<dbReference type="CDD" id="cd01335">
    <property type="entry name" value="Radical_SAM"/>
    <property type="match status" value="1"/>
</dbReference>
<evidence type="ECO:0000256" key="1">
    <source>
        <dbReference type="ARBA" id="ARBA00001966"/>
    </source>
</evidence>
<dbReference type="NCBIfam" id="TIGR04085">
    <property type="entry name" value="rSAM_more_4Fe4S"/>
    <property type="match status" value="1"/>
</dbReference>
<comment type="similarity">
    <text evidence="6">Belongs to the radical SAM superfamily. Anaerobic sulfatase-maturating enzyme family.</text>
</comment>
<keyword evidence="2" id="KW-0949">S-adenosyl-L-methionine</keyword>
<dbReference type="Proteomes" id="UP000178787">
    <property type="component" value="Unassembled WGS sequence"/>
</dbReference>
<sequence length="459" mass="53053">MNNEYYRLSRWCKCFKKSNTIAFLHSLSLALVFVDKSVGQKIIQRADRKSTFKDIDEQIIEELKKEKLLVGIEYDEMKDLVEIREKLQKDRPLEIMYLLLTDYCNLKCKYCFEEVPPVSSQIPSANIMDIETAKRAIEVFAELTMKYGRKGTKRVIHFYGGEPLLNQKAVRYCIENLDELKKFGIMPEECEVAIVTNGVLLDEKIIKFFSQHNVSVGVSFDGPAYINNIYRKPKERINIFPVIRQNYELLRKYKVKTGISATLTPEVVQNFDEVLNFFINDIGIQDGISFNILHYNPAVPTNNQYFKSAAQCIIKAFEKFRKLGIYEERMMRKVTAFIDRETMFSDCGAMGNQIVVAPDGLVGMCQDFVKPRTYFTSSVYDSNFGPKNSDLFKRWIYRSPLFMEQCFDCEALGICGGGCPASVELKTGSIWNIDERICPHSKQTIEWLIWDTYSKLTDS</sequence>
<evidence type="ECO:0000256" key="6">
    <source>
        <dbReference type="ARBA" id="ARBA00023601"/>
    </source>
</evidence>
<evidence type="ECO:0000313" key="8">
    <source>
        <dbReference type="EMBL" id="OGZ37919.1"/>
    </source>
</evidence>
<evidence type="ECO:0000256" key="3">
    <source>
        <dbReference type="ARBA" id="ARBA00022723"/>
    </source>
</evidence>
<dbReference type="SFLD" id="SFLDG01384">
    <property type="entry name" value="thioether_bond_formation_requi"/>
    <property type="match status" value="1"/>
</dbReference>
<dbReference type="PANTHER" id="PTHR43273:SF3">
    <property type="entry name" value="ANAEROBIC SULFATASE-MATURATING ENZYME HOMOLOG ASLB-RELATED"/>
    <property type="match status" value="1"/>
</dbReference>
<dbReference type="SUPFAM" id="SSF102114">
    <property type="entry name" value="Radical SAM enzymes"/>
    <property type="match status" value="1"/>
</dbReference>
<dbReference type="InterPro" id="IPR013785">
    <property type="entry name" value="Aldolase_TIM"/>
</dbReference>
<dbReference type="GO" id="GO:0046872">
    <property type="term" value="F:metal ion binding"/>
    <property type="evidence" value="ECO:0007669"/>
    <property type="project" value="UniProtKB-KW"/>
</dbReference>
<comment type="cofactor">
    <cofactor evidence="1">
        <name>[4Fe-4S] cluster</name>
        <dbReference type="ChEBI" id="CHEBI:49883"/>
    </cofactor>
</comment>
<dbReference type="InterPro" id="IPR058240">
    <property type="entry name" value="rSAM_sf"/>
</dbReference>
<dbReference type="InterPro" id="IPR023867">
    <property type="entry name" value="Sulphatase_maturase_rSAM"/>
</dbReference>
<accession>A0A1G2FIL2</accession>
<dbReference type="SFLD" id="SFLDG01386">
    <property type="entry name" value="main_SPASM_domain-containing"/>
    <property type="match status" value="1"/>
</dbReference>
<protein>
    <recommendedName>
        <fullName evidence="7">Radical SAM core domain-containing protein</fullName>
    </recommendedName>
</protein>
<proteinExistence type="inferred from homology"/>
<reference evidence="8 9" key="1">
    <citation type="journal article" date="2016" name="Nat. Commun.">
        <title>Thousands of microbial genomes shed light on interconnected biogeochemical processes in an aquifer system.</title>
        <authorList>
            <person name="Anantharaman K."/>
            <person name="Brown C.T."/>
            <person name="Hug L.A."/>
            <person name="Sharon I."/>
            <person name="Castelle C.J."/>
            <person name="Probst A.J."/>
            <person name="Thomas B.C."/>
            <person name="Singh A."/>
            <person name="Wilkins M.J."/>
            <person name="Karaoz U."/>
            <person name="Brodie E.L."/>
            <person name="Williams K.H."/>
            <person name="Hubbard S.S."/>
            <person name="Banfield J.F."/>
        </authorList>
    </citation>
    <scope>NUCLEOTIDE SEQUENCE [LARGE SCALE GENOMIC DNA]</scope>
</reference>
<evidence type="ECO:0000259" key="7">
    <source>
        <dbReference type="PROSITE" id="PS51918"/>
    </source>
</evidence>
<dbReference type="EMBL" id="MHNE01000030">
    <property type="protein sequence ID" value="OGZ37919.1"/>
    <property type="molecule type" value="Genomic_DNA"/>
</dbReference>
<name>A0A1G2FIL2_9BACT</name>
<dbReference type="PANTHER" id="PTHR43273">
    <property type="entry name" value="ANAEROBIC SULFATASE-MATURATING ENZYME HOMOLOG ASLB-RELATED"/>
    <property type="match status" value="1"/>
</dbReference>